<evidence type="ECO:0000313" key="1">
    <source>
        <dbReference type="EMBL" id="QLH82803.1"/>
    </source>
</evidence>
<organism evidence="1 2">
    <name type="scientific">Halosimplex pelagicum</name>
    <dbReference type="NCBI Taxonomy" id="869886"/>
    <lineage>
        <taxon>Archaea</taxon>
        <taxon>Methanobacteriati</taxon>
        <taxon>Methanobacteriota</taxon>
        <taxon>Stenosarchaea group</taxon>
        <taxon>Halobacteria</taxon>
        <taxon>Halobacteriales</taxon>
        <taxon>Haloarculaceae</taxon>
        <taxon>Halosimplex</taxon>
    </lineage>
</organism>
<gene>
    <name evidence="1" type="ORF">HZS54_14750</name>
</gene>
<dbReference type="AlphaFoldDB" id="A0A7D5P7U4"/>
<evidence type="ECO:0000313" key="2">
    <source>
        <dbReference type="Proteomes" id="UP000509346"/>
    </source>
</evidence>
<dbReference type="GeneID" id="56083873"/>
<keyword evidence="2" id="KW-1185">Reference proteome</keyword>
<dbReference type="EMBL" id="CP058909">
    <property type="protein sequence ID" value="QLH82803.1"/>
    <property type="molecule type" value="Genomic_DNA"/>
</dbReference>
<dbReference type="KEGG" id="hpel:HZS54_14750"/>
<dbReference type="RefSeq" id="WP_179917872.1">
    <property type="nucleotide sequence ID" value="NZ_CP058909.1"/>
</dbReference>
<dbReference type="Proteomes" id="UP000509346">
    <property type="component" value="Chromosome"/>
</dbReference>
<dbReference type="OrthoDB" id="236040at2157"/>
<evidence type="ECO:0008006" key="3">
    <source>
        <dbReference type="Google" id="ProtNLM"/>
    </source>
</evidence>
<name>A0A7D5P7U4_9EURY</name>
<protein>
    <recommendedName>
        <fullName evidence="3">MarR family transcriptional regulator</fullName>
    </recommendedName>
</protein>
<proteinExistence type="predicted"/>
<accession>A0A7D5P7U4</accession>
<sequence length="111" mass="11829">MLDTDPSDGSGGQPDDGWAFVAASDGAANLLGTLTELNAERAYTRSDLSERSGVPLKTLYLNGLLDEFVGLGLLVRADDEDDDETEPQYRVAADSDLLDAARAFDAAYDPD</sequence>
<reference evidence="1 2" key="1">
    <citation type="submission" date="2020-07" db="EMBL/GenBank/DDBJ databases">
        <title>Halosimplex litoreum sp. nov. and Halosimplex rubrum sp. nov., isolated from different salt environments.</title>
        <authorList>
            <person name="Cui H."/>
        </authorList>
    </citation>
    <scope>NUCLEOTIDE SEQUENCE [LARGE SCALE GENOMIC DNA]</scope>
    <source>
        <strain evidence="1 2">R2</strain>
    </source>
</reference>